<dbReference type="InterPro" id="IPR005530">
    <property type="entry name" value="SPW"/>
</dbReference>
<evidence type="ECO:0000256" key="1">
    <source>
        <dbReference type="SAM" id="Phobius"/>
    </source>
</evidence>
<dbReference type="Proteomes" id="UP001250656">
    <property type="component" value="Unassembled WGS sequence"/>
</dbReference>
<feature type="transmembrane region" description="Helical" evidence="1">
    <location>
        <begin position="6"/>
        <end position="24"/>
    </location>
</feature>
<gene>
    <name evidence="3" type="ORF">RQM65_02860</name>
</gene>
<evidence type="ECO:0000259" key="2">
    <source>
        <dbReference type="Pfam" id="PF03779"/>
    </source>
</evidence>
<keyword evidence="1" id="KW-0812">Transmembrane</keyword>
<feature type="domain" description="SPW repeat-containing integral membrane" evidence="2">
    <location>
        <begin position="2"/>
        <end position="93"/>
    </location>
</feature>
<sequence length="127" mass="14283">MWAKILNIILGLWLMTAPAVFSYGKAASDNGHIIGPIIITFSVVSLWEATHVVRKWNYPFALWLLLSPWLLDYQATTAISSDIITGVLIMILSTVGQHIENRYGGGWSALLDKEPEHIEHAQKRKIE</sequence>
<feature type="transmembrane region" description="Helical" evidence="1">
    <location>
        <begin position="73"/>
        <end position="92"/>
    </location>
</feature>
<comment type="caution">
    <text evidence="3">The sequence shown here is derived from an EMBL/GenBank/DDBJ whole genome shotgun (WGS) entry which is preliminary data.</text>
</comment>
<organism evidence="3 4">
    <name type="scientific">Pricia mediterranea</name>
    <dbReference type="NCBI Taxonomy" id="3076079"/>
    <lineage>
        <taxon>Bacteria</taxon>
        <taxon>Pseudomonadati</taxon>
        <taxon>Bacteroidota</taxon>
        <taxon>Flavobacteriia</taxon>
        <taxon>Flavobacteriales</taxon>
        <taxon>Flavobacteriaceae</taxon>
        <taxon>Pricia</taxon>
    </lineage>
</organism>
<evidence type="ECO:0000313" key="4">
    <source>
        <dbReference type="Proteomes" id="UP001250656"/>
    </source>
</evidence>
<evidence type="ECO:0000313" key="3">
    <source>
        <dbReference type="EMBL" id="MDT7827605.1"/>
    </source>
</evidence>
<keyword evidence="1" id="KW-0472">Membrane</keyword>
<feature type="transmembrane region" description="Helical" evidence="1">
    <location>
        <begin position="33"/>
        <end position="53"/>
    </location>
</feature>
<keyword evidence="4" id="KW-1185">Reference proteome</keyword>
<reference evidence="3 4" key="1">
    <citation type="submission" date="2023-09" db="EMBL/GenBank/DDBJ databases">
        <title>Novel taxa isolated from Blanes Bay.</title>
        <authorList>
            <person name="Rey-Velasco X."/>
            <person name="Lucena T."/>
        </authorList>
    </citation>
    <scope>NUCLEOTIDE SEQUENCE [LARGE SCALE GENOMIC DNA]</scope>
    <source>
        <strain evidence="3 4">S334</strain>
    </source>
</reference>
<accession>A0ABU3L1J7</accession>
<protein>
    <submittedName>
        <fullName evidence="3">SPW repeat protein</fullName>
    </submittedName>
</protein>
<dbReference type="Pfam" id="PF03779">
    <property type="entry name" value="SPW"/>
    <property type="match status" value="1"/>
</dbReference>
<dbReference type="RefSeq" id="WP_314012600.1">
    <property type="nucleotide sequence ID" value="NZ_JAVTTP010000001.1"/>
</dbReference>
<keyword evidence="1" id="KW-1133">Transmembrane helix</keyword>
<proteinExistence type="predicted"/>
<name>A0ABU3L1J7_9FLAO</name>
<dbReference type="EMBL" id="JAVTTP010000001">
    <property type="protein sequence ID" value="MDT7827605.1"/>
    <property type="molecule type" value="Genomic_DNA"/>
</dbReference>